<dbReference type="Proteomes" id="UP000824221">
    <property type="component" value="Unassembled WGS sequence"/>
</dbReference>
<dbReference type="InterPro" id="IPR039421">
    <property type="entry name" value="Type_1_exporter"/>
</dbReference>
<dbReference type="AlphaFoldDB" id="A0A9D2H1Z2"/>
<proteinExistence type="predicted"/>
<dbReference type="PANTHER" id="PTHR43394:SF1">
    <property type="entry name" value="ATP-BINDING CASSETTE SUB-FAMILY B MEMBER 10, MITOCHONDRIAL"/>
    <property type="match status" value="1"/>
</dbReference>
<dbReference type="Pfam" id="PF00005">
    <property type="entry name" value="ABC_tran"/>
    <property type="match status" value="1"/>
</dbReference>
<dbReference type="SUPFAM" id="SSF52540">
    <property type="entry name" value="P-loop containing nucleoside triphosphate hydrolases"/>
    <property type="match status" value="1"/>
</dbReference>
<evidence type="ECO:0000313" key="3">
    <source>
        <dbReference type="Proteomes" id="UP000824221"/>
    </source>
</evidence>
<dbReference type="GO" id="GO:0005524">
    <property type="term" value="F:ATP binding"/>
    <property type="evidence" value="ECO:0007669"/>
    <property type="project" value="UniProtKB-KW"/>
</dbReference>
<keyword evidence="2" id="KW-0547">Nucleotide-binding</keyword>
<dbReference type="Gene3D" id="3.40.50.300">
    <property type="entry name" value="P-loop containing nucleotide triphosphate hydrolases"/>
    <property type="match status" value="1"/>
</dbReference>
<reference evidence="2" key="1">
    <citation type="journal article" date="2021" name="PeerJ">
        <title>Extensive microbial diversity within the chicken gut microbiome revealed by metagenomics and culture.</title>
        <authorList>
            <person name="Gilroy R."/>
            <person name="Ravi A."/>
            <person name="Getino M."/>
            <person name="Pursley I."/>
            <person name="Horton D.L."/>
            <person name="Alikhan N.F."/>
            <person name="Baker D."/>
            <person name="Gharbi K."/>
            <person name="Hall N."/>
            <person name="Watson M."/>
            <person name="Adriaenssens E.M."/>
            <person name="Foster-Nyarko E."/>
            <person name="Jarju S."/>
            <person name="Secka A."/>
            <person name="Antonio M."/>
            <person name="Oren A."/>
            <person name="Chaudhuri R.R."/>
            <person name="La Ragione R."/>
            <person name="Hildebrand F."/>
            <person name="Pallen M.J."/>
        </authorList>
    </citation>
    <scope>NUCLEOTIDE SEQUENCE</scope>
    <source>
        <strain evidence="2">CHK156-179</strain>
    </source>
</reference>
<comment type="caution">
    <text evidence="2">The sequence shown here is derived from an EMBL/GenBank/DDBJ whole genome shotgun (WGS) entry which is preliminary data.</text>
</comment>
<protein>
    <submittedName>
        <fullName evidence="2">ABC transporter ATP-binding protein/permease</fullName>
    </submittedName>
</protein>
<reference evidence="2" key="2">
    <citation type="submission" date="2021-04" db="EMBL/GenBank/DDBJ databases">
        <authorList>
            <person name="Gilroy R."/>
        </authorList>
    </citation>
    <scope>NUCLEOTIDE SEQUENCE</scope>
    <source>
        <strain evidence="2">CHK156-179</strain>
    </source>
</reference>
<feature type="domain" description="ABC transporter" evidence="1">
    <location>
        <begin position="8"/>
        <end position="77"/>
    </location>
</feature>
<gene>
    <name evidence="2" type="ORF">H9797_03645</name>
</gene>
<dbReference type="InterPro" id="IPR003439">
    <property type="entry name" value="ABC_transporter-like_ATP-bd"/>
</dbReference>
<accession>A0A9D2H1Z2</accession>
<dbReference type="InterPro" id="IPR027417">
    <property type="entry name" value="P-loop_NTPase"/>
</dbReference>
<evidence type="ECO:0000259" key="1">
    <source>
        <dbReference type="Pfam" id="PF00005"/>
    </source>
</evidence>
<keyword evidence="2" id="KW-0067">ATP-binding</keyword>
<name>A0A9D2H1Z2_9FIRM</name>
<dbReference type="EMBL" id="DXAJ01000054">
    <property type="protein sequence ID" value="HJA02457.1"/>
    <property type="molecule type" value="Genomic_DNA"/>
</dbReference>
<dbReference type="GO" id="GO:0015421">
    <property type="term" value="F:ABC-type oligopeptide transporter activity"/>
    <property type="evidence" value="ECO:0007669"/>
    <property type="project" value="TreeGrafter"/>
</dbReference>
<evidence type="ECO:0000313" key="2">
    <source>
        <dbReference type="EMBL" id="HJA02457.1"/>
    </source>
</evidence>
<dbReference type="PANTHER" id="PTHR43394">
    <property type="entry name" value="ATP-DEPENDENT PERMEASE MDL1, MITOCHONDRIAL"/>
    <property type="match status" value="1"/>
</dbReference>
<dbReference type="GO" id="GO:0016887">
    <property type="term" value="F:ATP hydrolysis activity"/>
    <property type="evidence" value="ECO:0007669"/>
    <property type="project" value="InterPro"/>
</dbReference>
<sequence length="154" mass="16596">MAASIRENIDYGRNLPEEAIKRAARCAQAEEFIKELPEGYGHDLAQKAGDLSGGQKQRLLIARALAASPEIVVLDDSSSALDYATDAALRRALQREYAGTTRIVVAQRVSSVKNCDLILVLENGSVTGAGTHETLMQTCSEYRAIAETQMGEAV</sequence>
<organism evidence="2 3">
    <name type="scientific">Candidatus Gallimonas gallistercoris</name>
    <dbReference type="NCBI Taxonomy" id="2838602"/>
    <lineage>
        <taxon>Bacteria</taxon>
        <taxon>Bacillati</taxon>
        <taxon>Bacillota</taxon>
        <taxon>Clostridia</taxon>
        <taxon>Candidatus Gallimonas</taxon>
    </lineage>
</organism>